<dbReference type="Pfam" id="PF18942">
    <property type="entry name" value="DUF5689"/>
    <property type="match status" value="1"/>
</dbReference>
<accession>A0A9X3BF62</accession>
<dbReference type="InterPro" id="IPR043744">
    <property type="entry name" value="DUF5689"/>
</dbReference>
<sequence>MKQIIYFPFFLLSLSFLWSCEKDNTYPGGQISPYIAIYDLRNIYKGSDVTLKKENMFGSNTITGLVVSDHSAGNLPAGLLVIQDYRRLSQLRGISIAIGARAADYLPGDSVIVNVEGGVLKKVDGILQVTGVPETAVTKISSGNKVPVNRVPTNLILANPDKYESTLSVIVKGGFDPLPAPTDVLAGDKILNDGFGNLTLHTESKASFANNPVPVSANFYGIVFNTNGAAGQPVPQFHLRKSDDIVVLSSTIEIAPVIITGFMSDVKGGDGNYEYVQLMATKDIDFSVTPYSVVFTNNANASTPTGYPSNGWATGGMRTFKFNLTSGSATKGTFFYIGGAGKTINGSGSTSMSNSNWIRAFNYTTADGDGFGTKTTGLLANSGNASGMAVFEGTNVTVDSKPVDVVFVATGGSLYTAGPPEMGYRITNTDFYDVKNPITLENQAFYRSGSNTLSFTYNTADLGYFNMLGGAYNPALGKWVKARTQANVLLTRESSISEIEGAGATILK</sequence>
<gene>
    <name evidence="2" type="ORF">OCK74_04220</name>
</gene>
<organism evidence="2 3">
    <name type="scientific">Paraflavisolibacter caeni</name>
    <dbReference type="NCBI Taxonomy" id="2982496"/>
    <lineage>
        <taxon>Bacteria</taxon>
        <taxon>Pseudomonadati</taxon>
        <taxon>Bacteroidota</taxon>
        <taxon>Chitinophagia</taxon>
        <taxon>Chitinophagales</taxon>
        <taxon>Chitinophagaceae</taxon>
        <taxon>Paraflavisolibacter</taxon>
    </lineage>
</organism>
<dbReference type="RefSeq" id="WP_279295752.1">
    <property type="nucleotide sequence ID" value="NZ_JAOTIF010000002.1"/>
</dbReference>
<name>A0A9X3BF62_9BACT</name>
<evidence type="ECO:0000259" key="1">
    <source>
        <dbReference type="Pfam" id="PF18942"/>
    </source>
</evidence>
<protein>
    <submittedName>
        <fullName evidence="2">DUF5689 domain-containing protein</fullName>
    </submittedName>
</protein>
<evidence type="ECO:0000313" key="3">
    <source>
        <dbReference type="Proteomes" id="UP001155483"/>
    </source>
</evidence>
<comment type="caution">
    <text evidence="2">The sequence shown here is derived from an EMBL/GenBank/DDBJ whole genome shotgun (WGS) entry which is preliminary data.</text>
</comment>
<reference evidence="2" key="2">
    <citation type="submission" date="2023-04" db="EMBL/GenBank/DDBJ databases">
        <title>Paracnuella aquatica gen. nov., sp. nov., a member of the family Chitinophagaceae isolated from a hot spring.</title>
        <authorList>
            <person name="Wang C."/>
        </authorList>
    </citation>
    <scope>NUCLEOTIDE SEQUENCE</scope>
    <source>
        <strain evidence="2">LB-8</strain>
    </source>
</reference>
<dbReference type="EMBL" id="JAOTIF010000002">
    <property type="protein sequence ID" value="MCU7548304.1"/>
    <property type="molecule type" value="Genomic_DNA"/>
</dbReference>
<evidence type="ECO:0000313" key="2">
    <source>
        <dbReference type="EMBL" id="MCU7548304.1"/>
    </source>
</evidence>
<dbReference type="AlphaFoldDB" id="A0A9X3BF62"/>
<keyword evidence="3" id="KW-1185">Reference proteome</keyword>
<proteinExistence type="predicted"/>
<reference evidence="2" key="1">
    <citation type="submission" date="2022-09" db="EMBL/GenBank/DDBJ databases">
        <authorList>
            <person name="Yuan C."/>
            <person name="Ke Z."/>
        </authorList>
    </citation>
    <scope>NUCLEOTIDE SEQUENCE</scope>
    <source>
        <strain evidence="2">LB-8</strain>
    </source>
</reference>
<dbReference type="Proteomes" id="UP001155483">
    <property type="component" value="Unassembled WGS sequence"/>
</dbReference>
<feature type="domain" description="DUF5689" evidence="1">
    <location>
        <begin position="34"/>
        <end position="245"/>
    </location>
</feature>